<dbReference type="AlphaFoldDB" id="A0A9P0GH88"/>
<dbReference type="EMBL" id="OV651819">
    <property type="protein sequence ID" value="CAH1113599.1"/>
    <property type="molecule type" value="Genomic_DNA"/>
</dbReference>
<keyword evidence="1" id="KW-0479">Metal-binding</keyword>
<keyword evidence="1" id="KW-0862">Zinc</keyword>
<dbReference type="GO" id="GO:0005634">
    <property type="term" value="C:nucleus"/>
    <property type="evidence" value="ECO:0007669"/>
    <property type="project" value="InterPro"/>
</dbReference>
<feature type="binding site" evidence="1">
    <location>
        <position position="19"/>
    </location>
    <ligand>
        <name>Zn(2+)</name>
        <dbReference type="ChEBI" id="CHEBI:29105"/>
    </ligand>
</feature>
<proteinExistence type="predicted"/>
<protein>
    <recommendedName>
        <fullName evidence="3">ZAD domain-containing protein</fullName>
    </recommendedName>
</protein>
<reference evidence="4" key="1">
    <citation type="submission" date="2022-01" db="EMBL/GenBank/DDBJ databases">
        <authorList>
            <person name="King R."/>
        </authorList>
    </citation>
    <scope>NUCLEOTIDE SEQUENCE</scope>
</reference>
<keyword evidence="1" id="KW-0863">Zinc-finger</keyword>
<dbReference type="GO" id="GO:0008270">
    <property type="term" value="F:zinc ion binding"/>
    <property type="evidence" value="ECO:0007669"/>
    <property type="project" value="UniProtKB-UniRule"/>
</dbReference>
<dbReference type="SUPFAM" id="SSF57716">
    <property type="entry name" value="Glucocorticoid receptor-like (DNA-binding domain)"/>
    <property type="match status" value="1"/>
</dbReference>
<feature type="binding site" evidence="1">
    <location>
        <position position="16"/>
    </location>
    <ligand>
        <name>Zn(2+)</name>
        <dbReference type="ChEBI" id="CHEBI:29105"/>
    </ligand>
</feature>
<dbReference type="PROSITE" id="PS51915">
    <property type="entry name" value="ZAD"/>
    <property type="match status" value="1"/>
</dbReference>
<gene>
    <name evidence="4" type="ORF">PSYICH_LOCUS13035</name>
</gene>
<organism evidence="4 5">
    <name type="scientific">Psylliodes chrysocephalus</name>
    <dbReference type="NCBI Taxonomy" id="3402493"/>
    <lineage>
        <taxon>Eukaryota</taxon>
        <taxon>Metazoa</taxon>
        <taxon>Ecdysozoa</taxon>
        <taxon>Arthropoda</taxon>
        <taxon>Hexapoda</taxon>
        <taxon>Insecta</taxon>
        <taxon>Pterygota</taxon>
        <taxon>Neoptera</taxon>
        <taxon>Endopterygota</taxon>
        <taxon>Coleoptera</taxon>
        <taxon>Polyphaga</taxon>
        <taxon>Cucujiformia</taxon>
        <taxon>Chrysomeloidea</taxon>
        <taxon>Chrysomelidae</taxon>
        <taxon>Galerucinae</taxon>
        <taxon>Alticini</taxon>
        <taxon>Psylliodes</taxon>
    </lineage>
</organism>
<feature type="region of interest" description="Disordered" evidence="2">
    <location>
        <begin position="105"/>
        <end position="134"/>
    </location>
</feature>
<feature type="domain" description="ZAD" evidence="3">
    <location>
        <begin position="14"/>
        <end position="89"/>
    </location>
</feature>
<dbReference type="Proteomes" id="UP001153636">
    <property type="component" value="Chromosome 7"/>
</dbReference>
<evidence type="ECO:0000313" key="5">
    <source>
        <dbReference type="Proteomes" id="UP001153636"/>
    </source>
</evidence>
<evidence type="ECO:0000313" key="4">
    <source>
        <dbReference type="EMBL" id="CAH1113599.1"/>
    </source>
</evidence>
<feature type="binding site" evidence="1">
    <location>
        <position position="65"/>
    </location>
    <ligand>
        <name>Zn(2+)</name>
        <dbReference type="ChEBI" id="CHEBI:29105"/>
    </ligand>
</feature>
<evidence type="ECO:0000256" key="2">
    <source>
        <dbReference type="SAM" id="MobiDB-lite"/>
    </source>
</evidence>
<dbReference type="Gene3D" id="3.40.1800.20">
    <property type="match status" value="1"/>
</dbReference>
<name>A0A9P0GH88_9CUCU</name>
<sequence length="856" mass="97742">MVSANPATILNLKNICRLCGNKMELMWIFDTKFNFPQPMKSIVSAVTTIEINKEDFLSQKICSKCVANAIKMYQFRDECIRHDKVIREQLEELLKTDEKLRNSLSKENKVSQLPKKEEEKTAPPETKKPAEKSSVKTYTLHNSVKNLFKAYPQLRMPAITLKCDINPSVIMELDAVENYFKVRELNIDRYVQKTSKTPKTVAIKSTSAPSKRLTKNPFSATDIIARRISNKVIKNHPDPEPPNLLKEPTSKRDRKRKRPFSPSTTPKILKKPLIEDSVSTTSSLSPVPSNFSEDFSDVCGIAKKSHELHVCNICNSVHYHAKELKKHLIKHLYCQFCKRKFKTMEIKEEHIESSCKIQKAMKGMTILPDVYLVRVELDKKIIQKYAKALIELEIKNDVIEIESDKENKNKKESPIIKDEPNNFTRPKIEITDGLLNKIVLDNSHSTDVKLLKTLLSSYNKNLKKNVNFNKKVSSQTQTILPTNELIKTHREDGSIEMQAIIQQLHYYKIPMQIKYGTIINACYKYDCRNDENKVVEHWDDLIPIDLPNESNQVSSLQDYIKSEELFIDDIHHSLIIADEEIDDDNDVDIEGIELVDMETDQNITEGNNHLTEPAKSNDDNAENELDIEGHGSVNMEIIENVSKATSPFYNRLIVPTQINTSGSTVNCDSNFCQKDLIKEINNIKDINDDRQLFTSTETFTLKDAMSNIDRNKCNRDAADTLKESSVPNGDVTEVLNLDNECSSSQDDCFDEIRDARDRTKENGCGEKLHDKALLIKEDGDVLYNSRVSSDNGGKYETNPFADPLFFAKETEMNLDVDDSNSPVRTEESYIATSSHSNESSNSFPFIRVKTVFELTQ</sequence>
<dbReference type="OrthoDB" id="6784650at2759"/>
<dbReference type="SMART" id="SM00868">
    <property type="entry name" value="zf-AD"/>
    <property type="match status" value="1"/>
</dbReference>
<feature type="region of interest" description="Disordered" evidence="2">
    <location>
        <begin position="816"/>
        <end position="840"/>
    </location>
</feature>
<evidence type="ECO:0000256" key="1">
    <source>
        <dbReference type="PROSITE-ProRule" id="PRU01263"/>
    </source>
</evidence>
<dbReference type="Pfam" id="PF07776">
    <property type="entry name" value="zf-AD"/>
    <property type="match status" value="1"/>
</dbReference>
<dbReference type="InterPro" id="IPR012934">
    <property type="entry name" value="Znf_AD"/>
</dbReference>
<keyword evidence="5" id="KW-1185">Reference proteome</keyword>
<evidence type="ECO:0000259" key="3">
    <source>
        <dbReference type="PROSITE" id="PS51915"/>
    </source>
</evidence>
<feature type="region of interest" description="Disordered" evidence="2">
    <location>
        <begin position="229"/>
        <end position="267"/>
    </location>
</feature>
<feature type="binding site" evidence="1">
    <location>
        <position position="62"/>
    </location>
    <ligand>
        <name>Zn(2+)</name>
        <dbReference type="ChEBI" id="CHEBI:29105"/>
    </ligand>
</feature>
<accession>A0A9P0GH88</accession>